<evidence type="ECO:0000313" key="2">
    <source>
        <dbReference type="EMBL" id="MFC4159453.1"/>
    </source>
</evidence>
<dbReference type="Pfam" id="PF00117">
    <property type="entry name" value="GATase"/>
    <property type="match status" value="1"/>
</dbReference>
<comment type="caution">
    <text evidence="2">The sequence shown here is derived from an EMBL/GenBank/DDBJ whole genome shotgun (WGS) entry which is preliminary data.</text>
</comment>
<dbReference type="RefSeq" id="WP_378163219.1">
    <property type="nucleotide sequence ID" value="NZ_JBHSBU010000001.1"/>
</dbReference>
<dbReference type="PANTHER" id="PTHR42695:SF5">
    <property type="entry name" value="GLUTAMINE AMIDOTRANSFERASE YLR126C-RELATED"/>
    <property type="match status" value="1"/>
</dbReference>
<dbReference type="Gene3D" id="3.40.50.880">
    <property type="match status" value="1"/>
</dbReference>
<feature type="domain" description="Glutamine amidotransferase" evidence="1">
    <location>
        <begin position="44"/>
        <end position="177"/>
    </location>
</feature>
<protein>
    <submittedName>
        <fullName evidence="2">Type 1 glutamine amidotransferase</fullName>
    </submittedName>
</protein>
<dbReference type="CDD" id="cd01741">
    <property type="entry name" value="GATase1_1"/>
    <property type="match status" value="1"/>
</dbReference>
<dbReference type="InterPro" id="IPR017926">
    <property type="entry name" value="GATASE"/>
</dbReference>
<keyword evidence="2" id="KW-0315">Glutamine amidotransferase</keyword>
<accession>A0ABV8MMP0</accession>
<dbReference type="Proteomes" id="UP001595791">
    <property type="component" value="Unassembled WGS sequence"/>
</dbReference>
<dbReference type="InterPro" id="IPR044992">
    <property type="entry name" value="ChyE-like"/>
</dbReference>
<proteinExistence type="predicted"/>
<organism evidence="2 3">
    <name type="scientific">Chitinimonas lacunae</name>
    <dbReference type="NCBI Taxonomy" id="1963018"/>
    <lineage>
        <taxon>Bacteria</taxon>
        <taxon>Pseudomonadati</taxon>
        <taxon>Pseudomonadota</taxon>
        <taxon>Betaproteobacteria</taxon>
        <taxon>Neisseriales</taxon>
        <taxon>Chitinibacteraceae</taxon>
        <taxon>Chitinimonas</taxon>
    </lineage>
</organism>
<dbReference type="InterPro" id="IPR029062">
    <property type="entry name" value="Class_I_gatase-like"/>
</dbReference>
<gene>
    <name evidence="2" type="ORF">ACFOW7_08815</name>
</gene>
<reference evidence="3" key="1">
    <citation type="journal article" date="2019" name="Int. J. Syst. Evol. Microbiol.">
        <title>The Global Catalogue of Microorganisms (GCM) 10K type strain sequencing project: providing services to taxonomists for standard genome sequencing and annotation.</title>
        <authorList>
            <consortium name="The Broad Institute Genomics Platform"/>
            <consortium name="The Broad Institute Genome Sequencing Center for Infectious Disease"/>
            <person name="Wu L."/>
            <person name="Ma J."/>
        </authorList>
    </citation>
    <scope>NUCLEOTIDE SEQUENCE [LARGE SCALE GENOMIC DNA]</scope>
    <source>
        <strain evidence="3">LMG 29894</strain>
    </source>
</reference>
<name>A0ABV8MMP0_9NEIS</name>
<dbReference type="EMBL" id="JBHSBU010000001">
    <property type="protein sequence ID" value="MFC4159453.1"/>
    <property type="molecule type" value="Genomic_DNA"/>
</dbReference>
<dbReference type="PANTHER" id="PTHR42695">
    <property type="entry name" value="GLUTAMINE AMIDOTRANSFERASE YLR126C-RELATED"/>
    <property type="match status" value="1"/>
</dbReference>
<evidence type="ECO:0000313" key="3">
    <source>
        <dbReference type="Proteomes" id="UP001595791"/>
    </source>
</evidence>
<dbReference type="PROSITE" id="PS51273">
    <property type="entry name" value="GATASE_TYPE_1"/>
    <property type="match status" value="1"/>
</dbReference>
<evidence type="ECO:0000259" key="1">
    <source>
        <dbReference type="Pfam" id="PF00117"/>
    </source>
</evidence>
<sequence>MKPIAIAQHDPHDGPAHFAVFLHRAGLPFRIFRLDQGDGLPASIRDYSGLCLLGGPMSVNDGLPYQAGQLALIQEAMAADLPVIGHCLGGQLMAKALGGRVTAAPAVEIGWSELELIDRAGARWFGGRERLSLFQWHNESFSIPSDGRWLLRGRHCANQAFSVGDKHLAMQFHVEVDAAKVRHWLDAGQDEIARSDSPGVQPVATLLADLDQAIEGSRRIADDLYAAWIEGLAR</sequence>
<dbReference type="SUPFAM" id="SSF52317">
    <property type="entry name" value="Class I glutamine amidotransferase-like"/>
    <property type="match status" value="1"/>
</dbReference>
<keyword evidence="3" id="KW-1185">Reference proteome</keyword>